<accession>A0A7V1N307</accession>
<protein>
    <submittedName>
        <fullName evidence="1">Uncharacterized protein</fullName>
    </submittedName>
</protein>
<dbReference type="AlphaFoldDB" id="A0A7V1N307"/>
<comment type="caution">
    <text evidence="1">The sequence shown here is derived from an EMBL/GenBank/DDBJ whole genome shotgun (WGS) entry which is preliminary data.</text>
</comment>
<name>A0A7V1N307_DESA2</name>
<gene>
    <name evidence="1" type="ORF">ENJ03_05055</name>
</gene>
<dbReference type="EMBL" id="DRKW01000298">
    <property type="protein sequence ID" value="HEB74571.1"/>
    <property type="molecule type" value="Genomic_DNA"/>
</dbReference>
<reference evidence="1" key="1">
    <citation type="journal article" date="2020" name="mSystems">
        <title>Genome- and Community-Level Interaction Insights into Carbon Utilization and Element Cycling Functions of Hydrothermarchaeota in Hydrothermal Sediment.</title>
        <authorList>
            <person name="Zhou Z."/>
            <person name="Liu Y."/>
            <person name="Xu W."/>
            <person name="Pan J."/>
            <person name="Luo Z.H."/>
            <person name="Li M."/>
        </authorList>
    </citation>
    <scope>NUCLEOTIDE SEQUENCE [LARGE SCALE GENOMIC DNA]</scope>
    <source>
        <strain evidence="1">HyVt-45</strain>
    </source>
</reference>
<dbReference type="Proteomes" id="UP000886268">
    <property type="component" value="Unassembled WGS sequence"/>
</dbReference>
<proteinExistence type="predicted"/>
<evidence type="ECO:0000313" key="1">
    <source>
        <dbReference type="EMBL" id="HEB74571.1"/>
    </source>
</evidence>
<organism evidence="1">
    <name type="scientific">Desulfofervidus auxilii</name>
    <dbReference type="NCBI Taxonomy" id="1621989"/>
    <lineage>
        <taxon>Bacteria</taxon>
        <taxon>Pseudomonadati</taxon>
        <taxon>Thermodesulfobacteriota</taxon>
        <taxon>Candidatus Desulfofervidia</taxon>
        <taxon>Candidatus Desulfofervidales</taxon>
        <taxon>Candidatus Desulfofervidaceae</taxon>
        <taxon>Candidatus Desulfofervidus</taxon>
    </lineage>
</organism>
<sequence length="142" mass="15987">MHGIELQLEVEVIKPDSPSQIASFLRQAIIESISSSRLQEAVPSQKIHIIFEQRLPSLEELQLAVATLQLGIPLYPHIISYFKSFLQALRTNGKFKKATPARLSLKLSFGNKTIEAKNLMPDDAFKAIVNEIQVDIKPHKKD</sequence>